<dbReference type="EMBL" id="BGZK01000432">
    <property type="protein sequence ID" value="GBP43215.1"/>
    <property type="molecule type" value="Genomic_DNA"/>
</dbReference>
<accession>A0A4C1VZG3</accession>
<name>A0A4C1VZG3_EUMVA</name>
<proteinExistence type="predicted"/>
<keyword evidence="2" id="KW-1185">Reference proteome</keyword>
<dbReference type="Proteomes" id="UP000299102">
    <property type="component" value="Unassembled WGS sequence"/>
</dbReference>
<comment type="caution">
    <text evidence="1">The sequence shown here is derived from an EMBL/GenBank/DDBJ whole genome shotgun (WGS) entry which is preliminary data.</text>
</comment>
<organism evidence="1 2">
    <name type="scientific">Eumeta variegata</name>
    <name type="common">Bagworm moth</name>
    <name type="synonym">Eumeta japonica</name>
    <dbReference type="NCBI Taxonomy" id="151549"/>
    <lineage>
        <taxon>Eukaryota</taxon>
        <taxon>Metazoa</taxon>
        <taxon>Ecdysozoa</taxon>
        <taxon>Arthropoda</taxon>
        <taxon>Hexapoda</taxon>
        <taxon>Insecta</taxon>
        <taxon>Pterygota</taxon>
        <taxon>Neoptera</taxon>
        <taxon>Endopterygota</taxon>
        <taxon>Lepidoptera</taxon>
        <taxon>Glossata</taxon>
        <taxon>Ditrysia</taxon>
        <taxon>Tineoidea</taxon>
        <taxon>Psychidae</taxon>
        <taxon>Oiketicinae</taxon>
        <taxon>Eumeta</taxon>
    </lineage>
</organism>
<evidence type="ECO:0000313" key="2">
    <source>
        <dbReference type="Proteomes" id="UP000299102"/>
    </source>
</evidence>
<protein>
    <submittedName>
        <fullName evidence="1">Uncharacterized protein</fullName>
    </submittedName>
</protein>
<reference evidence="1 2" key="1">
    <citation type="journal article" date="2019" name="Commun. Biol.">
        <title>The bagworm genome reveals a unique fibroin gene that provides high tensile strength.</title>
        <authorList>
            <person name="Kono N."/>
            <person name="Nakamura H."/>
            <person name="Ohtoshi R."/>
            <person name="Tomita M."/>
            <person name="Numata K."/>
            <person name="Arakawa K."/>
        </authorList>
    </citation>
    <scope>NUCLEOTIDE SEQUENCE [LARGE SCALE GENOMIC DNA]</scope>
</reference>
<gene>
    <name evidence="1" type="ORF">EVAR_39272_1</name>
</gene>
<evidence type="ECO:0000313" key="1">
    <source>
        <dbReference type="EMBL" id="GBP43215.1"/>
    </source>
</evidence>
<sequence>MSMVLIYVNLFHPLGTSKSLIILNYIEHLADEHVSKLVNGDGGAGSLWRHHLRRPIGAPAGLHGRLPSDVLVGLETKSSSGSVIK</sequence>
<dbReference type="AlphaFoldDB" id="A0A4C1VZG3"/>